<dbReference type="Gene3D" id="3.90.1110.10">
    <property type="entry name" value="RNA polymerase Rpb2, domain 2"/>
    <property type="match status" value="1"/>
</dbReference>
<dbReference type="Gramene" id="Psat07G0507800-T1">
    <property type="protein sequence ID" value="KAI5389644.1"/>
    <property type="gene ID" value="KIW84_075078"/>
</dbReference>
<dbReference type="EMBL" id="JAMSHJ010000007">
    <property type="protein sequence ID" value="KAI5389644.1"/>
    <property type="molecule type" value="Genomic_DNA"/>
</dbReference>
<dbReference type="CDD" id="cd08972">
    <property type="entry name" value="PF_Nei_N"/>
    <property type="match status" value="1"/>
</dbReference>
<proteinExistence type="inferred from homology"/>
<evidence type="ECO:0000256" key="2">
    <source>
        <dbReference type="ARBA" id="ARBA00009409"/>
    </source>
</evidence>
<dbReference type="InterPro" id="IPR037034">
    <property type="entry name" value="RNA_pol_Rpb2_2_sf"/>
</dbReference>
<evidence type="ECO:0000256" key="7">
    <source>
        <dbReference type="ARBA" id="ARBA00023239"/>
    </source>
</evidence>
<dbReference type="InterPro" id="IPR012319">
    <property type="entry name" value="FPG_cat"/>
</dbReference>
<reference evidence="12 13" key="1">
    <citation type="journal article" date="2022" name="Nat. Genet.">
        <title>Improved pea reference genome and pan-genome highlight genomic features and evolutionary characteristics.</title>
        <authorList>
            <person name="Yang T."/>
            <person name="Liu R."/>
            <person name="Luo Y."/>
            <person name="Hu S."/>
            <person name="Wang D."/>
            <person name="Wang C."/>
            <person name="Pandey M.K."/>
            <person name="Ge S."/>
            <person name="Xu Q."/>
            <person name="Li N."/>
            <person name="Li G."/>
            <person name="Huang Y."/>
            <person name="Saxena R.K."/>
            <person name="Ji Y."/>
            <person name="Li M."/>
            <person name="Yan X."/>
            <person name="He Y."/>
            <person name="Liu Y."/>
            <person name="Wang X."/>
            <person name="Xiang C."/>
            <person name="Varshney R.K."/>
            <person name="Ding H."/>
            <person name="Gao S."/>
            <person name="Zong X."/>
        </authorList>
    </citation>
    <scope>NUCLEOTIDE SEQUENCE [LARGE SCALE GENOMIC DNA]</scope>
    <source>
        <strain evidence="12 13">cv. Zhongwan 6</strain>
    </source>
</reference>
<dbReference type="FunFam" id="3.20.190.10:FF:000004">
    <property type="entry name" value="Putative Formamidopyrimidine-DNA glycosylase"/>
    <property type="match status" value="1"/>
</dbReference>
<keyword evidence="5" id="KW-0238">DNA-binding</keyword>
<dbReference type="InterPro" id="IPR010979">
    <property type="entry name" value="Ribosomal_uS13-like_H2TH"/>
</dbReference>
<evidence type="ECO:0000313" key="12">
    <source>
        <dbReference type="EMBL" id="KAI5389644.1"/>
    </source>
</evidence>
<dbReference type="GO" id="GO:0008270">
    <property type="term" value="F:zinc ion binding"/>
    <property type="evidence" value="ECO:0007669"/>
    <property type="project" value="InterPro"/>
</dbReference>
<dbReference type="InterPro" id="IPR015886">
    <property type="entry name" value="H2TH_FPG"/>
</dbReference>
<comment type="similarity">
    <text evidence="2">Belongs to the FPG family.</text>
</comment>
<evidence type="ECO:0000256" key="1">
    <source>
        <dbReference type="ARBA" id="ARBA00001668"/>
    </source>
</evidence>
<organism evidence="12 13">
    <name type="scientific">Pisum sativum</name>
    <name type="common">Garden pea</name>
    <name type="synonym">Lathyrus oleraceus</name>
    <dbReference type="NCBI Taxonomy" id="3888"/>
    <lineage>
        <taxon>Eukaryota</taxon>
        <taxon>Viridiplantae</taxon>
        <taxon>Streptophyta</taxon>
        <taxon>Embryophyta</taxon>
        <taxon>Tracheophyta</taxon>
        <taxon>Spermatophyta</taxon>
        <taxon>Magnoliopsida</taxon>
        <taxon>eudicotyledons</taxon>
        <taxon>Gunneridae</taxon>
        <taxon>Pentapetalae</taxon>
        <taxon>rosids</taxon>
        <taxon>fabids</taxon>
        <taxon>Fabales</taxon>
        <taxon>Fabaceae</taxon>
        <taxon>Papilionoideae</taxon>
        <taxon>50 kb inversion clade</taxon>
        <taxon>NPAAA clade</taxon>
        <taxon>Hologalegina</taxon>
        <taxon>IRL clade</taxon>
        <taxon>Fabeae</taxon>
        <taxon>Lathyrus</taxon>
    </lineage>
</organism>
<dbReference type="Proteomes" id="UP001058974">
    <property type="component" value="Chromosome 7"/>
</dbReference>
<sequence length="591" mass="66770">MALHPPQKEGLANSTRQALYPFECRQAKLTYSGRFSANVCLQYEGDAAIVQDNFSFGQFPIMLKFKRCNLRGASPRKLVSLKGKASEMGGYFIVNGLERYIRPIIMPKRNYPMSTVRSSFSEKREGYADKAVVIRCVRADQTSLTVKLYCLRNGSARLGFWIQGREYMLPVDRQTQKSMLSVVGQIEIRVGLMDAHRQLKSEELFNGISQVEEIGTEKGIFPKKINQQSYPKYLLLLENCIGKKITKCIVADDSKVIDGVSHSEFEASVIGKTIVAARRKGKNMWLQLDSPPFPFFQFGMAGAIYIRGVAVINYKRSAVNDEDEWPSKYSKFFIQLDDGLEISFTDKRRFAKVRLLKDPTSVPPISELGPDALFEPMTLDEFTGRLHKKKTEIKVLLLDQSYISGIGNWVADEVLYQARIHPQQSASSLSGENCSTLYECSKEVIEKAVEVETRNQVQHQPTPMATETHQRQNLQNQTEENSINIQQKTQLISNRKLTSDNPNATTTSLQQLFSRSPLNTPQAAATQHRMPAVSMSATTLNRAPSHLQNQQYRAGILNDFRNSHPQQTSQLQQQVQTKPILTLNLNLSHSC</sequence>
<keyword evidence="7" id="KW-0456">Lyase</keyword>
<feature type="region of interest" description="Disordered" evidence="10">
    <location>
        <begin position="457"/>
        <end position="481"/>
    </location>
</feature>
<dbReference type="GO" id="GO:0006284">
    <property type="term" value="P:base-excision repair"/>
    <property type="evidence" value="ECO:0007669"/>
    <property type="project" value="InterPro"/>
</dbReference>
<dbReference type="AlphaFoldDB" id="A0A9D4VVI7"/>
<comment type="caution">
    <text evidence="12">The sequence shown here is derived from an EMBL/GenBank/DDBJ whole genome shotgun (WGS) entry which is preliminary data.</text>
</comment>
<evidence type="ECO:0000256" key="3">
    <source>
        <dbReference type="ARBA" id="ARBA00022763"/>
    </source>
</evidence>
<dbReference type="GO" id="GO:0000428">
    <property type="term" value="C:DNA-directed RNA polymerase complex"/>
    <property type="evidence" value="ECO:0007669"/>
    <property type="project" value="UniProtKB-KW"/>
</dbReference>
<dbReference type="GO" id="GO:0006351">
    <property type="term" value="P:DNA-templated transcription"/>
    <property type="evidence" value="ECO:0007669"/>
    <property type="project" value="InterPro"/>
</dbReference>
<gene>
    <name evidence="12" type="ORF">KIW84_075078</name>
</gene>
<dbReference type="InterPro" id="IPR035937">
    <property type="entry name" value="FPG_N"/>
</dbReference>
<dbReference type="SUPFAM" id="SSF46946">
    <property type="entry name" value="S13-like H2TH domain"/>
    <property type="match status" value="1"/>
</dbReference>
<keyword evidence="4" id="KW-0378">Hydrolase</keyword>
<evidence type="ECO:0000313" key="13">
    <source>
        <dbReference type="Proteomes" id="UP001058974"/>
    </source>
</evidence>
<keyword evidence="8" id="KW-0511">Multifunctional enzyme</keyword>
<feature type="domain" description="Formamidopyrimidine-DNA glycosylase catalytic" evidence="11">
    <location>
        <begin position="236"/>
        <end position="351"/>
    </location>
</feature>
<evidence type="ECO:0000256" key="8">
    <source>
        <dbReference type="ARBA" id="ARBA00023268"/>
    </source>
</evidence>
<evidence type="ECO:0000256" key="6">
    <source>
        <dbReference type="ARBA" id="ARBA00023204"/>
    </source>
</evidence>
<comment type="catalytic activity">
    <reaction evidence="1">
        <text>Hydrolysis of DNA containing ring-opened 7-methylguanine residues, releasing 2,6-diamino-4-hydroxy-5-(N-methyl)formamidopyrimidine.</text>
        <dbReference type="EC" id="3.2.2.23"/>
    </reaction>
</comment>
<dbReference type="GO" id="GO:0008534">
    <property type="term" value="F:oxidized purine nucleobase lesion DNA N-glycosylase activity"/>
    <property type="evidence" value="ECO:0007669"/>
    <property type="project" value="UniProtKB-EC"/>
</dbReference>
<protein>
    <submittedName>
        <fullName evidence="12">Formamidopyrimidine-DNA glycosylase</fullName>
    </submittedName>
</protein>
<dbReference type="GO" id="GO:0003906">
    <property type="term" value="F:DNA-(apurinic or apyrimidinic site) endonuclease activity"/>
    <property type="evidence" value="ECO:0007669"/>
    <property type="project" value="InterPro"/>
</dbReference>
<dbReference type="Pfam" id="PF06831">
    <property type="entry name" value="H2TH"/>
    <property type="match status" value="1"/>
</dbReference>
<accession>A0A9D4VVI7</accession>
<evidence type="ECO:0000256" key="4">
    <source>
        <dbReference type="ARBA" id="ARBA00022801"/>
    </source>
</evidence>
<keyword evidence="3" id="KW-0227">DNA damage</keyword>
<dbReference type="GO" id="GO:0003899">
    <property type="term" value="F:DNA-directed RNA polymerase activity"/>
    <property type="evidence" value="ECO:0007669"/>
    <property type="project" value="InterPro"/>
</dbReference>
<dbReference type="Gene3D" id="3.20.190.10">
    <property type="entry name" value="MutM-like, N-terminal"/>
    <property type="match status" value="1"/>
</dbReference>
<dbReference type="Pfam" id="PF01149">
    <property type="entry name" value="Fapy_DNA_glyco"/>
    <property type="match status" value="1"/>
</dbReference>
<dbReference type="SMART" id="SM01232">
    <property type="entry name" value="H2TH"/>
    <property type="match status" value="1"/>
</dbReference>
<dbReference type="SUPFAM" id="SSF81624">
    <property type="entry name" value="N-terminal domain of MutM-like DNA repair proteins"/>
    <property type="match status" value="1"/>
</dbReference>
<dbReference type="PROSITE" id="PS51068">
    <property type="entry name" value="FPG_CAT"/>
    <property type="match status" value="1"/>
</dbReference>
<evidence type="ECO:0000259" key="11">
    <source>
        <dbReference type="PROSITE" id="PS51068"/>
    </source>
</evidence>
<evidence type="ECO:0000256" key="9">
    <source>
        <dbReference type="ARBA" id="ARBA00023295"/>
    </source>
</evidence>
<dbReference type="Gene3D" id="1.10.8.50">
    <property type="match status" value="1"/>
</dbReference>
<name>A0A9D4VVI7_PEA</name>
<dbReference type="SMART" id="SM00898">
    <property type="entry name" value="Fapy_DNA_glyco"/>
    <property type="match status" value="1"/>
</dbReference>
<dbReference type="PANTHER" id="PTHR22993:SF9">
    <property type="entry name" value="FORMAMIDOPYRIMIDINE-DNA GLYCOSYLASE"/>
    <property type="match status" value="1"/>
</dbReference>
<keyword evidence="13" id="KW-1185">Reference proteome</keyword>
<dbReference type="PANTHER" id="PTHR22993">
    <property type="entry name" value="FORMAMIDOPYRIMIDINE-DNA GLYCOSYLASE"/>
    <property type="match status" value="1"/>
</dbReference>
<evidence type="ECO:0000256" key="10">
    <source>
        <dbReference type="SAM" id="MobiDB-lite"/>
    </source>
</evidence>
<dbReference type="Gene3D" id="3.90.1100.10">
    <property type="match status" value="1"/>
</dbReference>
<dbReference type="GO" id="GO:0005634">
    <property type="term" value="C:nucleus"/>
    <property type="evidence" value="ECO:0007669"/>
    <property type="project" value="TreeGrafter"/>
</dbReference>
<keyword evidence="9" id="KW-0326">Glycosidase</keyword>
<dbReference type="GO" id="GO:0003684">
    <property type="term" value="F:damaged DNA binding"/>
    <property type="evidence" value="ECO:0007669"/>
    <property type="project" value="InterPro"/>
</dbReference>
<dbReference type="GO" id="GO:0016829">
    <property type="term" value="F:lyase activity"/>
    <property type="evidence" value="ECO:0007669"/>
    <property type="project" value="UniProtKB-KW"/>
</dbReference>
<evidence type="ECO:0000256" key="5">
    <source>
        <dbReference type="ARBA" id="ARBA00023125"/>
    </source>
</evidence>
<keyword evidence="6" id="KW-0234">DNA repair</keyword>
<dbReference type="SUPFAM" id="SSF64484">
    <property type="entry name" value="beta and beta-prime subunits of DNA dependent RNA-polymerase"/>
    <property type="match status" value="1"/>
</dbReference>